<gene>
    <name evidence="1" type="ORF">KHM83_18600</name>
</gene>
<protein>
    <submittedName>
        <fullName evidence="1">Dipeptidase</fullName>
    </submittedName>
</protein>
<dbReference type="EMBL" id="JAHBCL010000053">
    <property type="protein sequence ID" value="MBS7528683.1"/>
    <property type="molecule type" value="Genomic_DNA"/>
</dbReference>
<evidence type="ECO:0000313" key="1">
    <source>
        <dbReference type="EMBL" id="MBS7528683.1"/>
    </source>
</evidence>
<comment type="caution">
    <text evidence="1">The sequence shown here is derived from an EMBL/GenBank/DDBJ whole genome shotgun (WGS) entry which is preliminary data.</text>
</comment>
<dbReference type="PANTHER" id="PTHR10443">
    <property type="entry name" value="MICROSOMAL DIPEPTIDASE"/>
    <property type="match status" value="1"/>
</dbReference>
<dbReference type="Proteomes" id="UP000746471">
    <property type="component" value="Unassembled WGS sequence"/>
</dbReference>
<dbReference type="InterPro" id="IPR032466">
    <property type="entry name" value="Metal_Hydrolase"/>
</dbReference>
<dbReference type="PROSITE" id="PS51365">
    <property type="entry name" value="RENAL_DIPEPTIDASE_2"/>
    <property type="match status" value="1"/>
</dbReference>
<dbReference type="Gene3D" id="3.20.20.140">
    <property type="entry name" value="Metal-dependent hydrolases"/>
    <property type="match status" value="1"/>
</dbReference>
<dbReference type="InterPro" id="IPR008257">
    <property type="entry name" value="Pept_M19"/>
</dbReference>
<keyword evidence="2" id="KW-1185">Reference proteome</keyword>
<reference evidence="1 2" key="1">
    <citation type="submission" date="2021-05" db="EMBL/GenBank/DDBJ databases">
        <title>Fusibacter ferrireducens sp. nov., an anaerobic, sulfur- and Fe-reducing bacterium isolated from the mangrove sediment.</title>
        <authorList>
            <person name="Qiu D."/>
        </authorList>
    </citation>
    <scope>NUCLEOTIDE SEQUENCE [LARGE SCALE GENOMIC DNA]</scope>
    <source>
        <strain evidence="1 2">DSM 12116</strain>
    </source>
</reference>
<dbReference type="Pfam" id="PF01244">
    <property type="entry name" value="Peptidase_M19"/>
    <property type="match status" value="1"/>
</dbReference>
<accession>A0ABS5PU42</accession>
<name>A0ABS5PU42_9FIRM</name>
<sequence>MIPVFDAHEDIWTHVAQCRELGERSVFENHHLANHRAGNIRGGIFVIWIDNQYFDRPLERVKMIADAIKAEVEDGKSILKIATNRAIYDEAAAEGKIAAVFGLEGLSYIENDLALLDSLYDMGARHASLTWNEENALATGAKGSADRGLTALGRQAVKHMETKGMLVDVSHLNEKSFWDLMRIKTTPMMASHSNARTLCDHPRNLTDEQLLAIRDIGGVVGLNAYPGFVGDARSFDDFVNQAIYLVEKIGIDHVGCGFDFCDYLKGGDLSDVIPGFEDHTKVPYFFEVLKQKGYAQEALEKIAHGNFERLLMQMK</sequence>
<evidence type="ECO:0000313" key="2">
    <source>
        <dbReference type="Proteomes" id="UP000746471"/>
    </source>
</evidence>
<dbReference type="CDD" id="cd01301">
    <property type="entry name" value="rDP_like"/>
    <property type="match status" value="1"/>
</dbReference>
<organism evidence="1 2">
    <name type="scientific">Fusibacter paucivorans</name>
    <dbReference type="NCBI Taxonomy" id="76009"/>
    <lineage>
        <taxon>Bacteria</taxon>
        <taxon>Bacillati</taxon>
        <taxon>Bacillota</taxon>
        <taxon>Clostridia</taxon>
        <taxon>Eubacteriales</taxon>
        <taxon>Eubacteriales Family XII. Incertae Sedis</taxon>
        <taxon>Fusibacter</taxon>
    </lineage>
</organism>
<dbReference type="SUPFAM" id="SSF51556">
    <property type="entry name" value="Metallo-dependent hydrolases"/>
    <property type="match status" value="1"/>
</dbReference>
<proteinExistence type="predicted"/>
<dbReference type="PANTHER" id="PTHR10443:SF12">
    <property type="entry name" value="DIPEPTIDASE"/>
    <property type="match status" value="1"/>
</dbReference>